<protein>
    <submittedName>
        <fullName evidence="2">Uncharacterized protein</fullName>
    </submittedName>
</protein>
<reference evidence="2" key="1">
    <citation type="submission" date="2022-11" db="UniProtKB">
        <authorList>
            <consortium name="WormBaseParasite"/>
        </authorList>
    </citation>
    <scope>IDENTIFICATION</scope>
</reference>
<accession>A0A915K964</accession>
<dbReference type="WBParaSite" id="nRc.2.0.1.t35283-RA">
    <property type="protein sequence ID" value="nRc.2.0.1.t35283-RA"/>
    <property type="gene ID" value="nRc.2.0.1.g35283"/>
</dbReference>
<dbReference type="AlphaFoldDB" id="A0A915K964"/>
<organism evidence="1 2">
    <name type="scientific">Romanomermis culicivorax</name>
    <name type="common">Nematode worm</name>
    <dbReference type="NCBI Taxonomy" id="13658"/>
    <lineage>
        <taxon>Eukaryota</taxon>
        <taxon>Metazoa</taxon>
        <taxon>Ecdysozoa</taxon>
        <taxon>Nematoda</taxon>
        <taxon>Enoplea</taxon>
        <taxon>Dorylaimia</taxon>
        <taxon>Mermithida</taxon>
        <taxon>Mermithoidea</taxon>
        <taxon>Mermithidae</taxon>
        <taxon>Romanomermis</taxon>
    </lineage>
</organism>
<name>A0A915K964_ROMCU</name>
<evidence type="ECO:0000313" key="2">
    <source>
        <dbReference type="WBParaSite" id="nRc.2.0.1.t35283-RA"/>
    </source>
</evidence>
<dbReference type="Proteomes" id="UP000887565">
    <property type="component" value="Unplaced"/>
</dbReference>
<keyword evidence="1" id="KW-1185">Reference proteome</keyword>
<sequence>MPAPYVTTPTDTSRESSQSSELPLALLALPPPTAISTPALEMHAINQSTSMANMVIPSKETASAAPIVSPGIVCWNVTGCAFQDLCHICSSICQIDNLVPSSKTFVRKYPSTRAFRIPIKLGAVKAHGLIDTTAQCSILSSGLVKHAFDKQSLQLPICRKIKLAEGAVPAQRQTNYHQGIDCQH</sequence>
<proteinExistence type="predicted"/>
<evidence type="ECO:0000313" key="1">
    <source>
        <dbReference type="Proteomes" id="UP000887565"/>
    </source>
</evidence>